<comment type="caution">
    <text evidence="1">The sequence shown here is derived from an EMBL/GenBank/DDBJ whole genome shotgun (WGS) entry which is preliminary data.</text>
</comment>
<keyword evidence="2" id="KW-1185">Reference proteome</keyword>
<dbReference type="AlphaFoldDB" id="A0A388KXT3"/>
<evidence type="ECO:0000313" key="1">
    <source>
        <dbReference type="EMBL" id="GBG74864.1"/>
    </source>
</evidence>
<accession>A0A388KXT3</accession>
<dbReference type="Gramene" id="GBG74864">
    <property type="protein sequence ID" value="GBG74864"/>
    <property type="gene ID" value="CBR_g19377"/>
</dbReference>
<organism evidence="1 2">
    <name type="scientific">Chara braunii</name>
    <name type="common">Braun's stonewort</name>
    <dbReference type="NCBI Taxonomy" id="69332"/>
    <lineage>
        <taxon>Eukaryota</taxon>
        <taxon>Viridiplantae</taxon>
        <taxon>Streptophyta</taxon>
        <taxon>Charophyceae</taxon>
        <taxon>Charales</taxon>
        <taxon>Characeae</taxon>
        <taxon>Chara</taxon>
    </lineage>
</organism>
<evidence type="ECO:0008006" key="3">
    <source>
        <dbReference type="Google" id="ProtNLM"/>
    </source>
</evidence>
<reference evidence="1 2" key="1">
    <citation type="journal article" date="2018" name="Cell">
        <title>The Chara Genome: Secondary Complexity and Implications for Plant Terrestrialization.</title>
        <authorList>
            <person name="Nishiyama T."/>
            <person name="Sakayama H."/>
            <person name="Vries J.D."/>
            <person name="Buschmann H."/>
            <person name="Saint-Marcoux D."/>
            <person name="Ullrich K.K."/>
            <person name="Haas F.B."/>
            <person name="Vanderstraeten L."/>
            <person name="Becker D."/>
            <person name="Lang D."/>
            <person name="Vosolsobe S."/>
            <person name="Rombauts S."/>
            <person name="Wilhelmsson P.K.I."/>
            <person name="Janitza P."/>
            <person name="Kern R."/>
            <person name="Heyl A."/>
            <person name="Rumpler F."/>
            <person name="Villalobos L.I.A.C."/>
            <person name="Clay J.M."/>
            <person name="Skokan R."/>
            <person name="Toyoda A."/>
            <person name="Suzuki Y."/>
            <person name="Kagoshima H."/>
            <person name="Schijlen E."/>
            <person name="Tajeshwar N."/>
            <person name="Catarino B."/>
            <person name="Hetherington A.J."/>
            <person name="Saltykova A."/>
            <person name="Bonnot C."/>
            <person name="Breuninger H."/>
            <person name="Symeonidi A."/>
            <person name="Radhakrishnan G.V."/>
            <person name="Van Nieuwerburgh F."/>
            <person name="Deforce D."/>
            <person name="Chang C."/>
            <person name="Karol K.G."/>
            <person name="Hedrich R."/>
            <person name="Ulvskov P."/>
            <person name="Glockner G."/>
            <person name="Delwiche C.F."/>
            <person name="Petrasek J."/>
            <person name="Van de Peer Y."/>
            <person name="Friml J."/>
            <person name="Beilby M."/>
            <person name="Dolan L."/>
            <person name="Kohara Y."/>
            <person name="Sugano S."/>
            <person name="Fujiyama A."/>
            <person name="Delaux P.-M."/>
            <person name="Quint M."/>
            <person name="TheiBen G."/>
            <person name="Hagemann M."/>
            <person name="Harholt J."/>
            <person name="Dunand C."/>
            <person name="Zachgo S."/>
            <person name="Langdale J."/>
            <person name="Maumus F."/>
            <person name="Straeten D.V.D."/>
            <person name="Gould S.B."/>
            <person name="Rensing S.A."/>
        </authorList>
    </citation>
    <scope>NUCLEOTIDE SEQUENCE [LARGE SCALE GENOMIC DNA]</scope>
    <source>
        <strain evidence="1 2">S276</strain>
    </source>
</reference>
<dbReference type="SUPFAM" id="SSF56672">
    <property type="entry name" value="DNA/RNA polymerases"/>
    <property type="match status" value="1"/>
</dbReference>
<gene>
    <name evidence="1" type="ORF">CBR_g19377</name>
</gene>
<evidence type="ECO:0000313" key="2">
    <source>
        <dbReference type="Proteomes" id="UP000265515"/>
    </source>
</evidence>
<dbReference type="Proteomes" id="UP000265515">
    <property type="component" value="Unassembled WGS sequence"/>
</dbReference>
<dbReference type="EMBL" id="BFEA01000212">
    <property type="protein sequence ID" value="GBG74864.1"/>
    <property type="molecule type" value="Genomic_DNA"/>
</dbReference>
<proteinExistence type="predicted"/>
<protein>
    <recommendedName>
        <fullName evidence="3">Reverse transcriptase domain-containing protein</fullName>
    </recommendedName>
</protein>
<dbReference type="InterPro" id="IPR043502">
    <property type="entry name" value="DNA/RNA_pol_sf"/>
</dbReference>
<sequence>MATSKRDYEVTGLGGLGKWKRNGRLGKAYVIPKDKDLQHWRPIAPACGDPAVMAQRRCARAPNCLITRFPRVRHFNLRSAYEMKRELDQFGSLLQKEGCSMAMGRCYDIKEMFSSISHSFVKDAVSELVMYFEKRGWRQVRVANRGKLCQMSKTTRREEGYTTVKLDMLHIMVEYDLSHPYMMHGDVIRRQLVGIPMGKTTSPVLATVTCAMAEARFLSNLGADRRIVMAWRMVDDVSIVVGCTGEEESWERAERILQSFKSIYDEELKLIRKDEGAHTWQFIGGRMYVMAEPVQVHFIQETKNCESFAVGVRSVTNPCRTMRVTLISELKREFFGPLLRGCGTRQRRRP</sequence>
<name>A0A388KXT3_CHABU</name>